<dbReference type="RefSeq" id="WP_176761751.1">
    <property type="nucleotide sequence ID" value="NZ_FNGP01000004.1"/>
</dbReference>
<proteinExistence type="predicted"/>
<accession>A0A1G9LQK8</accession>
<dbReference type="Proteomes" id="UP000199475">
    <property type="component" value="Unassembled WGS sequence"/>
</dbReference>
<evidence type="ECO:0000256" key="1">
    <source>
        <dbReference type="SAM" id="Phobius"/>
    </source>
</evidence>
<reference evidence="2 3" key="1">
    <citation type="submission" date="2016-10" db="EMBL/GenBank/DDBJ databases">
        <authorList>
            <person name="de Groot N.N."/>
        </authorList>
    </citation>
    <scope>NUCLEOTIDE SEQUENCE [LARGE SCALE GENOMIC DNA]</scope>
    <source>
        <strain evidence="2 3">CGMCC 1.9159</strain>
    </source>
</reference>
<keyword evidence="1" id="KW-1133">Transmembrane helix</keyword>
<protein>
    <submittedName>
        <fullName evidence="2">Uncharacterized protein</fullName>
    </submittedName>
</protein>
<gene>
    <name evidence="2" type="ORF">SAMN04488242_2258</name>
</gene>
<keyword evidence="1" id="KW-0472">Membrane</keyword>
<evidence type="ECO:0000313" key="3">
    <source>
        <dbReference type="Proteomes" id="UP000199475"/>
    </source>
</evidence>
<dbReference type="EMBL" id="FNGP01000004">
    <property type="protein sequence ID" value="SDL64218.1"/>
    <property type="molecule type" value="Genomic_DNA"/>
</dbReference>
<feature type="transmembrane region" description="Helical" evidence="1">
    <location>
        <begin position="20"/>
        <end position="39"/>
    </location>
</feature>
<sequence length="45" mass="4517">MNLVLLEAEATGGLPPILTGIISLAVLLTALGIVVAMGMGRPNSK</sequence>
<dbReference type="STRING" id="686624.SAMN04488242_2258"/>
<keyword evidence="1" id="KW-0812">Transmembrane</keyword>
<organism evidence="2 3">
    <name type="scientific">Tessaracoccus oleiagri</name>
    <dbReference type="NCBI Taxonomy" id="686624"/>
    <lineage>
        <taxon>Bacteria</taxon>
        <taxon>Bacillati</taxon>
        <taxon>Actinomycetota</taxon>
        <taxon>Actinomycetes</taxon>
        <taxon>Propionibacteriales</taxon>
        <taxon>Propionibacteriaceae</taxon>
        <taxon>Tessaracoccus</taxon>
    </lineage>
</organism>
<keyword evidence="3" id="KW-1185">Reference proteome</keyword>
<dbReference type="AlphaFoldDB" id="A0A1G9LQK8"/>
<name>A0A1G9LQK8_9ACTN</name>
<evidence type="ECO:0000313" key="2">
    <source>
        <dbReference type="EMBL" id="SDL64218.1"/>
    </source>
</evidence>